<feature type="transmembrane region" description="Helical" evidence="5">
    <location>
        <begin position="28"/>
        <end position="49"/>
    </location>
</feature>
<evidence type="ECO:0000259" key="6">
    <source>
        <dbReference type="PROSITE" id="PS50850"/>
    </source>
</evidence>
<dbReference type="InterPro" id="IPR036259">
    <property type="entry name" value="MFS_trans_sf"/>
</dbReference>
<reference evidence="8" key="1">
    <citation type="submission" date="2025-08" db="UniProtKB">
        <authorList>
            <consortium name="RefSeq"/>
        </authorList>
    </citation>
    <scope>IDENTIFICATION</scope>
    <source>
        <tissue evidence="8">Whole Larva</tissue>
    </source>
</reference>
<dbReference type="PROSITE" id="PS50850">
    <property type="entry name" value="MFS"/>
    <property type="match status" value="1"/>
</dbReference>
<dbReference type="SUPFAM" id="SSF103473">
    <property type="entry name" value="MFS general substrate transporter"/>
    <property type="match status" value="1"/>
</dbReference>
<dbReference type="RefSeq" id="XP_017785427.1">
    <property type="nucleotide sequence ID" value="XM_017929938.1"/>
</dbReference>
<dbReference type="Proteomes" id="UP000695000">
    <property type="component" value="Unplaced"/>
</dbReference>
<keyword evidence="4 5" id="KW-0472">Membrane</keyword>
<feature type="transmembrane region" description="Helical" evidence="5">
    <location>
        <begin position="209"/>
        <end position="227"/>
    </location>
</feature>
<dbReference type="InterPro" id="IPR050549">
    <property type="entry name" value="MFS_Trehalose_Transporter"/>
</dbReference>
<sequence length="440" mass="49993">MTWAFPRITLDGLEDSSEIIEINEDQVAWIYSTNLFFVPIGCLVSGFLCKRYGRKRTLQYANIPLAFGWMLFRFSKSLWQIYFGLGMFGFLLGCIETSVIHYTCEISKPKLRGFFVASSTLFFIGGALLEDLLSFCFTWRDVALCNFVFPLAAFNLAILLPESPQYLIEKEDFIEARESLAWFRGWVDAEEVEEEFKEAMKEVKSDNKLNFFAAFSLITFLFLVQSFGGSANSEILKMVDSSLNVVFLKIFVHVLEIVGCLLCAFLVNLIGKRPLTFLTLILSTLCLTSIAVYGYIRTLSESSWIPLTLTLIFLVFSHAGIRILPWMLIGEIFSHERKCLGSALCAAIAYTSSFLSDKLFILTTEYLNLTHVFSFYAAINFVALIILFFVLPETEGKTLVEAGIGERKLSRRESAEDLFQVNLTRDENSYKKFANFDSSI</sequence>
<feature type="transmembrane region" description="Helical" evidence="5">
    <location>
        <begin position="373"/>
        <end position="391"/>
    </location>
</feature>
<dbReference type="InterPro" id="IPR005828">
    <property type="entry name" value="MFS_sugar_transport-like"/>
</dbReference>
<dbReference type="Pfam" id="PF00083">
    <property type="entry name" value="Sugar_tr"/>
    <property type="match status" value="1"/>
</dbReference>
<dbReference type="InterPro" id="IPR020846">
    <property type="entry name" value="MFS_dom"/>
</dbReference>
<dbReference type="Gene3D" id="1.20.1250.20">
    <property type="entry name" value="MFS general substrate transporter like domains"/>
    <property type="match status" value="1"/>
</dbReference>
<name>A0ABM1NF27_NICVS</name>
<gene>
    <name evidence="8" type="primary">LOC108568707</name>
</gene>
<evidence type="ECO:0000313" key="8">
    <source>
        <dbReference type="RefSeq" id="XP_017785427.1"/>
    </source>
</evidence>
<evidence type="ECO:0000313" key="7">
    <source>
        <dbReference type="Proteomes" id="UP000695000"/>
    </source>
</evidence>
<feature type="transmembrane region" description="Helical" evidence="5">
    <location>
        <begin position="111"/>
        <end position="129"/>
    </location>
</feature>
<keyword evidence="2 5" id="KW-0812">Transmembrane</keyword>
<evidence type="ECO:0000256" key="5">
    <source>
        <dbReference type="SAM" id="Phobius"/>
    </source>
</evidence>
<dbReference type="PROSITE" id="PS00217">
    <property type="entry name" value="SUGAR_TRANSPORT_2"/>
    <property type="match status" value="1"/>
</dbReference>
<dbReference type="PANTHER" id="PTHR48021">
    <property type="match status" value="1"/>
</dbReference>
<feature type="domain" description="Major facilitator superfamily (MFS) profile" evidence="6">
    <location>
        <begin position="1"/>
        <end position="395"/>
    </location>
</feature>
<feature type="transmembrane region" description="Helical" evidence="5">
    <location>
        <begin position="340"/>
        <end position="361"/>
    </location>
</feature>
<evidence type="ECO:0000256" key="3">
    <source>
        <dbReference type="ARBA" id="ARBA00022989"/>
    </source>
</evidence>
<accession>A0ABM1NF27</accession>
<feature type="transmembrane region" description="Helical" evidence="5">
    <location>
        <begin position="247"/>
        <end position="270"/>
    </location>
</feature>
<feature type="transmembrane region" description="Helical" evidence="5">
    <location>
        <begin position="277"/>
        <end position="296"/>
    </location>
</feature>
<comment type="subcellular location">
    <subcellularLocation>
        <location evidence="1">Membrane</location>
        <topology evidence="1">Multi-pass membrane protein</topology>
    </subcellularLocation>
</comment>
<proteinExistence type="predicted"/>
<organism evidence="7 8">
    <name type="scientific">Nicrophorus vespilloides</name>
    <name type="common">Boreal carrion beetle</name>
    <dbReference type="NCBI Taxonomy" id="110193"/>
    <lineage>
        <taxon>Eukaryota</taxon>
        <taxon>Metazoa</taxon>
        <taxon>Ecdysozoa</taxon>
        <taxon>Arthropoda</taxon>
        <taxon>Hexapoda</taxon>
        <taxon>Insecta</taxon>
        <taxon>Pterygota</taxon>
        <taxon>Neoptera</taxon>
        <taxon>Endopterygota</taxon>
        <taxon>Coleoptera</taxon>
        <taxon>Polyphaga</taxon>
        <taxon>Staphyliniformia</taxon>
        <taxon>Silphidae</taxon>
        <taxon>Nicrophorinae</taxon>
        <taxon>Nicrophorus</taxon>
    </lineage>
</organism>
<feature type="transmembrane region" description="Helical" evidence="5">
    <location>
        <begin position="81"/>
        <end position="104"/>
    </location>
</feature>
<dbReference type="GeneID" id="108568707"/>
<feature type="transmembrane region" description="Helical" evidence="5">
    <location>
        <begin position="308"/>
        <end position="328"/>
    </location>
</feature>
<keyword evidence="7" id="KW-1185">Reference proteome</keyword>
<dbReference type="InterPro" id="IPR005829">
    <property type="entry name" value="Sugar_transporter_CS"/>
</dbReference>
<evidence type="ECO:0000256" key="2">
    <source>
        <dbReference type="ARBA" id="ARBA00022692"/>
    </source>
</evidence>
<dbReference type="PANTHER" id="PTHR48021:SF39">
    <property type="entry name" value="MAJOR FACILITATOR SUPERFAMILY (MFS) PROFILE DOMAIN-CONTAINING PROTEIN"/>
    <property type="match status" value="1"/>
</dbReference>
<protein>
    <submittedName>
        <fullName evidence="8">Facilitated trehalose transporter Tret1-like</fullName>
    </submittedName>
</protein>
<evidence type="ECO:0000256" key="1">
    <source>
        <dbReference type="ARBA" id="ARBA00004141"/>
    </source>
</evidence>
<evidence type="ECO:0000256" key="4">
    <source>
        <dbReference type="ARBA" id="ARBA00023136"/>
    </source>
</evidence>
<keyword evidence="3 5" id="KW-1133">Transmembrane helix</keyword>